<protein>
    <submittedName>
        <fullName evidence="2">Acyl carrier protein</fullName>
    </submittedName>
</protein>
<dbReference type="NCBIfam" id="NF006617">
    <property type="entry name" value="PRK09184.1"/>
    <property type="match status" value="1"/>
</dbReference>
<organism evidence="2 3">
    <name type="scientific">Marinomonas transparens</name>
    <dbReference type="NCBI Taxonomy" id="2795388"/>
    <lineage>
        <taxon>Bacteria</taxon>
        <taxon>Pseudomonadati</taxon>
        <taxon>Pseudomonadota</taxon>
        <taxon>Gammaproteobacteria</taxon>
        <taxon>Oceanospirillales</taxon>
        <taxon>Oceanospirillaceae</taxon>
        <taxon>Marinomonas</taxon>
    </lineage>
</organism>
<evidence type="ECO:0000313" key="2">
    <source>
        <dbReference type="EMBL" id="MBJ7538704.1"/>
    </source>
</evidence>
<dbReference type="AlphaFoldDB" id="A0A934MWY5"/>
<evidence type="ECO:0000259" key="1">
    <source>
        <dbReference type="PROSITE" id="PS50075"/>
    </source>
</evidence>
<dbReference type="Proteomes" id="UP000628710">
    <property type="component" value="Unassembled WGS sequence"/>
</dbReference>
<dbReference type="Gene3D" id="1.10.1200.10">
    <property type="entry name" value="ACP-like"/>
    <property type="match status" value="1"/>
</dbReference>
<dbReference type="Pfam" id="PF00550">
    <property type="entry name" value="PP-binding"/>
    <property type="match status" value="1"/>
</dbReference>
<feature type="domain" description="Carrier" evidence="1">
    <location>
        <begin position="2"/>
        <end position="84"/>
    </location>
</feature>
<comment type="caution">
    <text evidence="2">The sequence shown here is derived from an EMBL/GenBank/DDBJ whole genome shotgun (WGS) entry which is preliminary data.</text>
</comment>
<dbReference type="RefSeq" id="WP_199469111.1">
    <property type="nucleotide sequence ID" value="NZ_JAEMNX010000017.1"/>
</dbReference>
<keyword evidence="3" id="KW-1185">Reference proteome</keyword>
<evidence type="ECO:0000313" key="3">
    <source>
        <dbReference type="Proteomes" id="UP000628710"/>
    </source>
</evidence>
<accession>A0A934MWY5</accession>
<sequence>MANLQLELKEMIITALDLEDIEADEIDDAEPLFVEGLGLDSIDALEIGLALQKQYGIKLKADSKETHDHFASINALAALVESHRGTNS</sequence>
<name>A0A934MWY5_9GAMM</name>
<dbReference type="InterPro" id="IPR009081">
    <property type="entry name" value="PP-bd_ACP"/>
</dbReference>
<dbReference type="PROSITE" id="PS50075">
    <property type="entry name" value="CARRIER"/>
    <property type="match status" value="1"/>
</dbReference>
<dbReference type="SUPFAM" id="SSF47336">
    <property type="entry name" value="ACP-like"/>
    <property type="match status" value="1"/>
</dbReference>
<dbReference type="EMBL" id="JAEMNX010000017">
    <property type="protein sequence ID" value="MBJ7538704.1"/>
    <property type="molecule type" value="Genomic_DNA"/>
</dbReference>
<proteinExistence type="predicted"/>
<gene>
    <name evidence="2" type="ORF">I8J31_13540</name>
</gene>
<reference evidence="2" key="1">
    <citation type="submission" date="2020-12" db="EMBL/GenBank/DDBJ databases">
        <title>Marinomonas arctica sp. nov., a psychrotolerant bacterium isolated from the Arctic.</title>
        <authorList>
            <person name="Zhang Y."/>
        </authorList>
    </citation>
    <scope>NUCLEOTIDE SEQUENCE</scope>
    <source>
        <strain evidence="2">C1424</strain>
    </source>
</reference>
<dbReference type="InterPro" id="IPR036736">
    <property type="entry name" value="ACP-like_sf"/>
</dbReference>